<gene>
    <name evidence="3" type="ORF">BHW43_07800</name>
</gene>
<protein>
    <submittedName>
        <fullName evidence="3">Hydrolase</fullName>
    </submittedName>
</protein>
<evidence type="ECO:0000259" key="2">
    <source>
        <dbReference type="Pfam" id="PF12706"/>
    </source>
</evidence>
<dbReference type="PANTHER" id="PTHR43546:SF9">
    <property type="entry name" value="L-ASCORBATE-6-PHOSPHATE LACTONASE ULAG-RELATED"/>
    <property type="match status" value="1"/>
</dbReference>
<evidence type="ECO:0000256" key="1">
    <source>
        <dbReference type="ARBA" id="ARBA00022801"/>
    </source>
</evidence>
<dbReference type="Pfam" id="PF12706">
    <property type="entry name" value="Lactamase_B_2"/>
    <property type="match status" value="1"/>
</dbReference>
<feature type="domain" description="Metallo-beta-lactamase" evidence="2">
    <location>
        <begin position="61"/>
        <end position="229"/>
    </location>
</feature>
<evidence type="ECO:0000313" key="4">
    <source>
        <dbReference type="Proteomes" id="UP000186777"/>
    </source>
</evidence>
<dbReference type="Gene3D" id="3.60.15.10">
    <property type="entry name" value="Ribonuclease Z/Hydroxyacylglutathione hydrolase-like"/>
    <property type="match status" value="1"/>
</dbReference>
<sequence>MKIKQIRSATNKIFYGGKTFLLDPWLVEQYGLGCFDSIPGNPYMAVDPVKAKIPMPLFALPETVESILSGVDAYIITHIHPDHIDINMQKGTFGDVLEHDKPIFVQNKDDAQALKASGFQDVRILKNDGVKFADITLYKTPALHGTIKPSSDACGVVFKAEQEKVLYVAGDTIWFDGVRKTLANYQPEVIMLNACAAELRDYGRLIMNDEDVDCVHQTLPEAKLYLTHFDNVAHASITRSQMRGALVRRGVGNYVIPEDGETVIY</sequence>
<comment type="caution">
    <text evidence="3">The sequence shown here is derived from an EMBL/GenBank/DDBJ whole genome shotgun (WGS) entry which is preliminary data.</text>
</comment>
<name>A0A1Q6R3P3_9FIRM</name>
<evidence type="ECO:0000313" key="3">
    <source>
        <dbReference type="EMBL" id="OLA36983.1"/>
    </source>
</evidence>
<dbReference type="RefSeq" id="WP_303680117.1">
    <property type="nucleotide sequence ID" value="NZ_JAXWPL010000030.1"/>
</dbReference>
<accession>A0A1Q6R3P3</accession>
<dbReference type="EMBL" id="MNTG01000035">
    <property type="protein sequence ID" value="OLA36983.1"/>
    <property type="molecule type" value="Genomic_DNA"/>
</dbReference>
<reference evidence="3 4" key="1">
    <citation type="journal article" date="2016" name="Nat. Biotechnol.">
        <title>Measurement of bacterial replication rates in microbial communities.</title>
        <authorList>
            <person name="Brown C.T."/>
            <person name="Olm M.R."/>
            <person name="Thomas B.C."/>
            <person name="Banfield J.F."/>
        </authorList>
    </citation>
    <scope>NUCLEOTIDE SEQUENCE [LARGE SCALE GENOMIC DNA]</scope>
    <source>
        <strain evidence="3">46_33</strain>
    </source>
</reference>
<organism evidence="3 4">
    <name type="scientific">Phascolarctobacterium succinatutens</name>
    <dbReference type="NCBI Taxonomy" id="626940"/>
    <lineage>
        <taxon>Bacteria</taxon>
        <taxon>Bacillati</taxon>
        <taxon>Bacillota</taxon>
        <taxon>Negativicutes</taxon>
        <taxon>Acidaminococcales</taxon>
        <taxon>Acidaminococcaceae</taxon>
        <taxon>Phascolarctobacterium</taxon>
    </lineage>
</organism>
<proteinExistence type="predicted"/>
<dbReference type="InterPro" id="IPR001279">
    <property type="entry name" value="Metallo-B-lactamas"/>
</dbReference>
<dbReference type="PANTHER" id="PTHR43546">
    <property type="entry name" value="UPF0173 METAL-DEPENDENT HYDROLASE MJ1163-RELATED"/>
    <property type="match status" value="1"/>
</dbReference>
<dbReference type="AlphaFoldDB" id="A0A1Q6R3P3"/>
<keyword evidence="1 3" id="KW-0378">Hydrolase</keyword>
<dbReference type="Proteomes" id="UP000186777">
    <property type="component" value="Unassembled WGS sequence"/>
</dbReference>
<dbReference type="InterPro" id="IPR050114">
    <property type="entry name" value="UPF0173_UPF0282_UlaG_hydrolase"/>
</dbReference>
<dbReference type="InterPro" id="IPR036866">
    <property type="entry name" value="RibonucZ/Hydroxyglut_hydro"/>
</dbReference>
<dbReference type="SUPFAM" id="SSF56281">
    <property type="entry name" value="Metallo-hydrolase/oxidoreductase"/>
    <property type="match status" value="1"/>
</dbReference>
<dbReference type="STRING" id="626940.BHW43_07800"/>
<dbReference type="GO" id="GO:0016787">
    <property type="term" value="F:hydrolase activity"/>
    <property type="evidence" value="ECO:0007669"/>
    <property type="project" value="UniProtKB-KW"/>
</dbReference>